<keyword evidence="2" id="KW-1185">Reference proteome</keyword>
<dbReference type="Proteomes" id="UP000017559">
    <property type="component" value="Unassembled WGS sequence"/>
</dbReference>
<evidence type="ECO:0000313" key="1">
    <source>
        <dbReference type="EMBL" id="ESK80907.1"/>
    </source>
</evidence>
<comment type="caution">
    <text evidence="1">The sequence shown here is derived from an EMBL/GenBank/DDBJ whole genome shotgun (WGS) entry which is preliminary data.</text>
</comment>
<dbReference type="OrthoDB" id="10481707at2759"/>
<dbReference type="KEGG" id="mrr:Moror_1332"/>
<accession>V2WH40</accession>
<dbReference type="HOGENOM" id="CLU_1917595_0_0_1"/>
<gene>
    <name evidence="1" type="ORF">Moror_1332</name>
</gene>
<reference evidence="1 2" key="1">
    <citation type="journal article" date="2014" name="BMC Genomics">
        <title>Genome and secretome analysis of the hemibiotrophic fungal pathogen, Moniliophthora roreri, which causes frosty pod rot disease of cacao: mechanisms of the biotrophic and necrotrophic phases.</title>
        <authorList>
            <person name="Meinhardt L.W."/>
            <person name="Costa G.G.L."/>
            <person name="Thomazella D.P.T."/>
            <person name="Teixeira P.J.P.L."/>
            <person name="Carazzolle M.F."/>
            <person name="Schuster S.C."/>
            <person name="Carlson J.E."/>
            <person name="Guiltinan M.J."/>
            <person name="Mieczkowski P."/>
            <person name="Farmer A."/>
            <person name="Ramaraj T."/>
            <person name="Crozier J."/>
            <person name="Davis R.E."/>
            <person name="Shao J."/>
            <person name="Melnick R.L."/>
            <person name="Pereira G.A.G."/>
            <person name="Bailey B.A."/>
        </authorList>
    </citation>
    <scope>NUCLEOTIDE SEQUENCE [LARGE SCALE GENOMIC DNA]</scope>
    <source>
        <strain evidence="1 2">MCA 2997</strain>
    </source>
</reference>
<organism evidence="1 2">
    <name type="scientific">Moniliophthora roreri (strain MCA 2997)</name>
    <name type="common">Cocoa frosty pod rot fungus</name>
    <name type="synonym">Crinipellis roreri</name>
    <dbReference type="NCBI Taxonomy" id="1381753"/>
    <lineage>
        <taxon>Eukaryota</taxon>
        <taxon>Fungi</taxon>
        <taxon>Dikarya</taxon>
        <taxon>Basidiomycota</taxon>
        <taxon>Agaricomycotina</taxon>
        <taxon>Agaricomycetes</taxon>
        <taxon>Agaricomycetidae</taxon>
        <taxon>Agaricales</taxon>
        <taxon>Marasmiineae</taxon>
        <taxon>Marasmiaceae</taxon>
        <taxon>Moniliophthora</taxon>
    </lineage>
</organism>
<proteinExistence type="predicted"/>
<sequence>MVKPVEQVDVNEREAKSSTLSVQRHLSWWSRYDHSFADDLLEEAGLRIAWPVPRRCNDSIQEEDDWLRDGDSGIAISPQSLKKFGDMVESRSGSLSKVVDLDEDASEFQPFLSTASIMFSVSADGTTTIKPM</sequence>
<dbReference type="AlphaFoldDB" id="V2WH40"/>
<protein>
    <submittedName>
        <fullName evidence="1">Uncharacterized protein</fullName>
    </submittedName>
</protein>
<dbReference type="EMBL" id="AWSO01002861">
    <property type="protein sequence ID" value="ESK80907.1"/>
    <property type="molecule type" value="Genomic_DNA"/>
</dbReference>
<evidence type="ECO:0000313" key="2">
    <source>
        <dbReference type="Proteomes" id="UP000017559"/>
    </source>
</evidence>
<name>V2WH40_MONRO</name>